<evidence type="ECO:0000313" key="1">
    <source>
        <dbReference type="EMBL" id="CVK94775.1"/>
    </source>
</evidence>
<dbReference type="GeneID" id="65092350"/>
<protein>
    <recommendedName>
        <fullName evidence="3">Chromo domain-containing protein</fullName>
    </recommendedName>
</protein>
<dbReference type="RefSeq" id="XP_041682983.1">
    <property type="nucleotide sequence ID" value="XM_041832529.1"/>
</dbReference>
<name>A0A1L7TGL9_FUSMA</name>
<gene>
    <name evidence="1" type="ORF">FMAN_13101</name>
</gene>
<dbReference type="AlphaFoldDB" id="A0A1L7TGL9"/>
<dbReference type="Proteomes" id="UP000184255">
    <property type="component" value="Unassembled WGS sequence"/>
</dbReference>
<reference evidence="2" key="1">
    <citation type="journal article" date="2016" name="Genome Biol. Evol.">
        <title>Comparative 'omics' of the Fusarium fujikuroi species complex highlights differences in genetic potential and metabolite synthesis.</title>
        <authorList>
            <person name="Niehaus E.-M."/>
            <person name="Muensterkoetter M."/>
            <person name="Proctor R.H."/>
            <person name="Brown D.W."/>
            <person name="Sharon A."/>
            <person name="Idan Y."/>
            <person name="Oren-Young L."/>
            <person name="Sieber C.M."/>
            <person name="Novak O."/>
            <person name="Pencik A."/>
            <person name="Tarkowska D."/>
            <person name="Hromadova K."/>
            <person name="Freeman S."/>
            <person name="Maymon M."/>
            <person name="Elazar M."/>
            <person name="Youssef S.A."/>
            <person name="El-Shabrawy E.S.M."/>
            <person name="Shalaby A.B.A."/>
            <person name="Houterman P."/>
            <person name="Brock N.L."/>
            <person name="Burkhardt I."/>
            <person name="Tsavkelova E.A."/>
            <person name="Dickschat J.S."/>
            <person name="Galuszka P."/>
            <person name="Gueldener U."/>
            <person name="Tudzynski B."/>
        </authorList>
    </citation>
    <scope>NUCLEOTIDE SEQUENCE [LARGE SCALE GENOMIC DNA]</scope>
    <source>
        <strain evidence="2">MRC7560</strain>
    </source>
</reference>
<keyword evidence="2" id="KW-1185">Reference proteome</keyword>
<evidence type="ECO:0000313" key="2">
    <source>
        <dbReference type="Proteomes" id="UP000184255"/>
    </source>
</evidence>
<accession>A0A1L7TGL9</accession>
<dbReference type="EMBL" id="FCQH01000007">
    <property type="protein sequence ID" value="CVK94775.1"/>
    <property type="molecule type" value="Genomic_DNA"/>
</dbReference>
<sequence length="176" mass="20607">MPNNNTDESAIVSQTITQKIRDVSPASILEDGVEWKIIDHETETRDDVEIITVEPNIQGPYVLLRVQLKKPDSRHTLVHWFAERDIHLKNEQKLLSYWQKHRGRQNAVELPSDVVHLLRIIKEKDVKKDEGYGKKKFLMQFVGCSKSEAQWWWASTVKEAYIELYEEWVHRASGSN</sequence>
<comment type="caution">
    <text evidence="1">The sequence shown here is derived from an EMBL/GenBank/DDBJ whole genome shotgun (WGS) entry which is preliminary data.</text>
</comment>
<dbReference type="VEuPathDB" id="FungiDB:FMAN_13101"/>
<evidence type="ECO:0008006" key="3">
    <source>
        <dbReference type="Google" id="ProtNLM"/>
    </source>
</evidence>
<proteinExistence type="predicted"/>
<organism evidence="1 2">
    <name type="scientific">Fusarium mangiferae</name>
    <name type="common">Mango malformation disease fungus</name>
    <dbReference type="NCBI Taxonomy" id="192010"/>
    <lineage>
        <taxon>Eukaryota</taxon>
        <taxon>Fungi</taxon>
        <taxon>Dikarya</taxon>
        <taxon>Ascomycota</taxon>
        <taxon>Pezizomycotina</taxon>
        <taxon>Sordariomycetes</taxon>
        <taxon>Hypocreomycetidae</taxon>
        <taxon>Hypocreales</taxon>
        <taxon>Nectriaceae</taxon>
        <taxon>Fusarium</taxon>
        <taxon>Fusarium fujikuroi species complex</taxon>
    </lineage>
</organism>